<feature type="transmembrane region" description="Helical" evidence="1">
    <location>
        <begin position="18"/>
        <end position="40"/>
    </location>
</feature>
<dbReference type="Proteomes" id="UP000005384">
    <property type="component" value="Unassembled WGS sequence"/>
</dbReference>
<reference evidence="2 3" key="1">
    <citation type="submission" date="2011-08" db="EMBL/GenBank/DDBJ databases">
        <title>The Genome Sequence of Clostridium hathewayi WAL-18680.</title>
        <authorList>
            <consortium name="The Broad Institute Genome Sequencing Platform"/>
            <person name="Earl A."/>
            <person name="Ward D."/>
            <person name="Feldgarden M."/>
            <person name="Gevers D."/>
            <person name="Finegold S.M."/>
            <person name="Summanen P.H."/>
            <person name="Molitoris D.R."/>
            <person name="Song M."/>
            <person name="Daigneault M."/>
            <person name="Allen-Vercoe E."/>
            <person name="Young S.K."/>
            <person name="Zeng Q."/>
            <person name="Gargeya S."/>
            <person name="Fitzgerald M."/>
            <person name="Haas B."/>
            <person name="Abouelleil A."/>
            <person name="Alvarado L."/>
            <person name="Arachchi H.M."/>
            <person name="Berlin A."/>
            <person name="Brown A."/>
            <person name="Chapman S.B."/>
            <person name="Chen Z."/>
            <person name="Dunbar C."/>
            <person name="Freedman E."/>
            <person name="Gearin G."/>
            <person name="Gellesch M."/>
            <person name="Goldberg J."/>
            <person name="Griggs A."/>
            <person name="Gujja S."/>
            <person name="Heiman D."/>
            <person name="Howarth C."/>
            <person name="Larson L."/>
            <person name="Lui A."/>
            <person name="MacDonald P.J.P."/>
            <person name="Montmayeur A."/>
            <person name="Murphy C."/>
            <person name="Neiman D."/>
            <person name="Pearson M."/>
            <person name="Priest M."/>
            <person name="Roberts A."/>
            <person name="Saif S."/>
            <person name="Shea T."/>
            <person name="Shenoy N."/>
            <person name="Sisk P."/>
            <person name="Stolte C."/>
            <person name="Sykes S."/>
            <person name="Wortman J."/>
            <person name="Nusbaum C."/>
            <person name="Birren B."/>
        </authorList>
    </citation>
    <scope>NUCLEOTIDE SEQUENCE [LARGE SCALE GENOMIC DNA]</scope>
    <source>
        <strain evidence="2 3">WAL-18680</strain>
    </source>
</reference>
<evidence type="ECO:0000313" key="3">
    <source>
        <dbReference type="Proteomes" id="UP000005384"/>
    </source>
</evidence>
<keyword evidence="1" id="KW-0812">Transmembrane</keyword>
<dbReference type="RefSeq" id="WP_006781427.1">
    <property type="nucleotide sequence ID" value="NZ_CP040506.1"/>
</dbReference>
<organism evidence="2 3">
    <name type="scientific">Hungatella hathewayi WAL-18680</name>
    <dbReference type="NCBI Taxonomy" id="742737"/>
    <lineage>
        <taxon>Bacteria</taxon>
        <taxon>Bacillati</taxon>
        <taxon>Bacillota</taxon>
        <taxon>Clostridia</taxon>
        <taxon>Lachnospirales</taxon>
        <taxon>Lachnospiraceae</taxon>
        <taxon>Hungatella</taxon>
    </lineage>
</organism>
<dbReference type="PATRIC" id="fig|742737.3.peg.3416"/>
<keyword evidence="1" id="KW-0472">Membrane</keyword>
<dbReference type="EMBL" id="ADLN01000095">
    <property type="protein sequence ID" value="EHI58563.1"/>
    <property type="molecule type" value="Genomic_DNA"/>
</dbReference>
<sequence>MTEEKSNRRSRRNHANTIVVILAVITCLIVIGSAVSVLYIQTRQVTADSGLEPEGRVQSGTLTNLEGKQEELDAIVQEGMLTFAINATPMMRDGKAEANFMIENPPDNGNRFTVTIVREDTGEEIYRSGYLDPEQYIESAPLDVALPAGEYHCIANFDAYRISDNAYIGRGGAQITLYVQQ</sequence>
<comment type="caution">
    <text evidence="2">The sequence shown here is derived from an EMBL/GenBank/DDBJ whole genome shotgun (WGS) entry which is preliminary data.</text>
</comment>
<keyword evidence="3" id="KW-1185">Reference proteome</keyword>
<evidence type="ECO:0000256" key="1">
    <source>
        <dbReference type="SAM" id="Phobius"/>
    </source>
</evidence>
<dbReference type="HOGENOM" id="CLU_098580_1_0_9"/>
<name>G5IIV9_9FIRM</name>
<keyword evidence="1" id="KW-1133">Transmembrane helix</keyword>
<accession>G5IIV9</accession>
<protein>
    <submittedName>
        <fullName evidence="2">Uncharacterized protein</fullName>
    </submittedName>
</protein>
<dbReference type="AlphaFoldDB" id="G5IIV9"/>
<evidence type="ECO:0000313" key="2">
    <source>
        <dbReference type="EMBL" id="EHI58563.1"/>
    </source>
</evidence>
<gene>
    <name evidence="2" type="ORF">HMPREF9473_03437</name>
</gene>
<proteinExistence type="predicted"/>